<protein>
    <submittedName>
        <fullName evidence="4">Sugar ABC transporter substrate-binding protein</fullName>
    </submittedName>
</protein>
<evidence type="ECO:0000256" key="2">
    <source>
        <dbReference type="ARBA" id="ARBA00008520"/>
    </source>
</evidence>
<dbReference type="Proteomes" id="UP000244915">
    <property type="component" value="Chromosome 1"/>
</dbReference>
<dbReference type="PANTHER" id="PTHR43649">
    <property type="entry name" value="ARABINOSE-BINDING PROTEIN-RELATED"/>
    <property type="match status" value="1"/>
</dbReference>
<keyword evidence="3" id="KW-0732">Signal</keyword>
<proteinExistence type="inferred from homology"/>
<dbReference type="EMBL" id="CP022189">
    <property type="protein sequence ID" value="AWI83142.1"/>
    <property type="molecule type" value="Genomic_DNA"/>
</dbReference>
<dbReference type="InterPro" id="IPR006059">
    <property type="entry name" value="SBP"/>
</dbReference>
<organism evidence="4 5">
    <name type="scientific">Alloyangia pacifica</name>
    <dbReference type="NCBI Taxonomy" id="311180"/>
    <lineage>
        <taxon>Bacteria</taxon>
        <taxon>Pseudomonadati</taxon>
        <taxon>Pseudomonadota</taxon>
        <taxon>Alphaproteobacteria</taxon>
        <taxon>Rhodobacterales</taxon>
        <taxon>Roseobacteraceae</taxon>
        <taxon>Alloyangia</taxon>
    </lineage>
</organism>
<dbReference type="PANTHER" id="PTHR43649:SF11">
    <property type="entry name" value="ABC TRANSPORTER SUBSTRATE-BINDING PROTEIN YESO-RELATED"/>
    <property type="match status" value="1"/>
</dbReference>
<evidence type="ECO:0000313" key="4">
    <source>
        <dbReference type="EMBL" id="AWI83142.1"/>
    </source>
</evidence>
<reference evidence="4 5" key="1">
    <citation type="submission" date="2017-06" db="EMBL/GenBank/DDBJ databases">
        <title>Yangia sp. YSBP01 complete genome sequence.</title>
        <authorList>
            <person name="Woo J.-H."/>
            <person name="Kim H.-S."/>
        </authorList>
    </citation>
    <scope>NUCLEOTIDE SEQUENCE [LARGE SCALE GENOMIC DNA]</scope>
    <source>
        <strain evidence="4 5">YSBP01</strain>
    </source>
</reference>
<evidence type="ECO:0000256" key="3">
    <source>
        <dbReference type="SAM" id="SignalP"/>
    </source>
</evidence>
<comment type="similarity">
    <text evidence="2">Belongs to the bacterial solute-binding protein 1 family.</text>
</comment>
<dbReference type="InterPro" id="IPR050490">
    <property type="entry name" value="Bact_solute-bd_prot1"/>
</dbReference>
<feature type="chain" id="PRO_5015943959" evidence="3">
    <location>
        <begin position="29"/>
        <end position="425"/>
    </location>
</feature>
<name>A0A2U8HB37_9RHOB</name>
<dbReference type="SUPFAM" id="SSF53850">
    <property type="entry name" value="Periplasmic binding protein-like II"/>
    <property type="match status" value="1"/>
</dbReference>
<evidence type="ECO:0000256" key="1">
    <source>
        <dbReference type="ARBA" id="ARBA00004418"/>
    </source>
</evidence>
<dbReference type="OrthoDB" id="7317090at2"/>
<dbReference type="KEGG" id="ypac:CEW88_05360"/>
<feature type="signal peptide" evidence="3">
    <location>
        <begin position="1"/>
        <end position="28"/>
    </location>
</feature>
<sequence length="425" mass="46087">MKSTIKKALLASALVPCALSSAASMANAAELRMSWWGGDSRHVATQEALKACGEKHGHSIAPEFTGFSGYLEKLTTQMAGGTEADLIQVNWPWLPLFSRDGTGFADLNELGAVELSQYPQTDLDGVTVKGHVQGIPVSTTGRVFFFNTTTLEEAGLSAPTTWEEFFGAAEALRDKEGEEYRLFNAVSESAQLLVSLAVTQKTGKDLVDPETNRVAWTPEELTEGINFYQRMVDTGAIQSRQDEAAEGNVKLYEKTAWAEGKIAGSYEWDSTYFKFSDPLQDGELLAAVPMVTFEDAVTQGVYRKPSMLFAVSKNSKNPEAAAEILNCLVNEPEGIDALGDTRGLPASKVALERLQAAGQIKPELLEAHEIMMASEGPAVSPFNEHPELRATFVDTLEEFAYGMVSAEEAAAYIIEGANDVLSQFD</sequence>
<dbReference type="GO" id="GO:0042597">
    <property type="term" value="C:periplasmic space"/>
    <property type="evidence" value="ECO:0007669"/>
    <property type="project" value="UniProtKB-SubCell"/>
</dbReference>
<accession>A0A2U8HB37</accession>
<comment type="subcellular location">
    <subcellularLocation>
        <location evidence="1">Periplasm</location>
    </subcellularLocation>
</comment>
<dbReference type="AlphaFoldDB" id="A0A2U8HB37"/>
<gene>
    <name evidence="4" type="ORF">CEW88_05360</name>
</gene>
<dbReference type="RefSeq" id="WP_108965029.1">
    <property type="nucleotide sequence ID" value="NZ_CP022189.1"/>
</dbReference>
<dbReference type="Gene3D" id="3.40.190.10">
    <property type="entry name" value="Periplasmic binding protein-like II"/>
    <property type="match status" value="2"/>
</dbReference>
<dbReference type="Pfam" id="PF01547">
    <property type="entry name" value="SBP_bac_1"/>
    <property type="match status" value="1"/>
</dbReference>
<evidence type="ECO:0000313" key="5">
    <source>
        <dbReference type="Proteomes" id="UP000244915"/>
    </source>
</evidence>